<dbReference type="PANTHER" id="PTHR32071:SF77">
    <property type="entry name" value="TRANSCRIPTIONAL REGULATORY PROTEIN"/>
    <property type="match status" value="1"/>
</dbReference>
<dbReference type="PROSITE" id="PS00688">
    <property type="entry name" value="SIGMA54_INTERACT_3"/>
    <property type="match status" value="1"/>
</dbReference>
<dbReference type="SUPFAM" id="SSF52540">
    <property type="entry name" value="P-loop containing nucleoside triphosphate hydrolases"/>
    <property type="match status" value="1"/>
</dbReference>
<dbReference type="SUPFAM" id="SSF46689">
    <property type="entry name" value="Homeodomain-like"/>
    <property type="match status" value="1"/>
</dbReference>
<dbReference type="Gene3D" id="1.10.8.60">
    <property type="match status" value="1"/>
</dbReference>
<evidence type="ECO:0000259" key="8">
    <source>
        <dbReference type="PROSITE" id="PS50045"/>
    </source>
</evidence>
<evidence type="ECO:0000256" key="7">
    <source>
        <dbReference type="ARBA" id="ARBA00023163"/>
    </source>
</evidence>
<dbReference type="InterPro" id="IPR002078">
    <property type="entry name" value="Sigma_54_int"/>
</dbReference>
<sequence>MSQHSGRQIRVLDGVRGQFRDAGSLPDNAVPEVIGRSWQRCASAGLAMNRPARQDPLAAPALRRQRDRNHTLLHLATPELDLLARAMADADGVAILTDARGLILDARGDDGFAGRARRVFLQPGACWSETHEGTNAVGTALAEGGLVEVDGAEHYLDENRVLICTAMPVRDPTGRIAGVLDLSGDARRPQTHARALVRLAVANLEHRWTMQAAEADGSDLLVRLHSHPSWLGTPHEGLLAFRDGRLSAANRIALGLLGLDAGAIGAAGWDALFDGSIIDGGRPGGGVVSGDARLLTSRAGGVPMHLRISRPAGRPVLHPVTAPSRLRAAAPTLPATTPPALTLRGAMVWDAASDAMLARATRAIDADIPVLLQGETGTGKEVFVRAAHQASALRSAPLVAVNCAAIPEGLLESELFGYEDGAFTGARRRGSPGRIRQAEGGILFLDEIGDMALGLQARLLRVLQDGEVLPLGAGRPVTVRFRLVAATHQDLKAAVADGRFRSDLYYRLNHLSVTLRPLRDRQPLDAIIDAVFQATGAPARDITLDPAARQCLAGHDWPGNLRELANLLRTLVALADDGSTITPADLPGEIGAARPLGPPMPLPQACLPHTAPVFAAPMSDAAPMASLRSMTDDALTRALAAHDGNISAAARALGIHRATLHRRLKSRQHG</sequence>
<keyword evidence="4" id="KW-0805">Transcription regulation</keyword>
<dbReference type="InterPro" id="IPR029016">
    <property type="entry name" value="GAF-like_dom_sf"/>
</dbReference>
<dbReference type="InterPro" id="IPR025662">
    <property type="entry name" value="Sigma_54_int_dom_ATP-bd_1"/>
</dbReference>
<evidence type="ECO:0000256" key="6">
    <source>
        <dbReference type="ARBA" id="ARBA00023159"/>
    </source>
</evidence>
<dbReference type="PROSITE" id="PS00675">
    <property type="entry name" value="SIGMA54_INTERACT_1"/>
    <property type="match status" value="1"/>
</dbReference>
<dbReference type="SMART" id="SM00382">
    <property type="entry name" value="AAA"/>
    <property type="match status" value="1"/>
</dbReference>
<evidence type="ECO:0000313" key="9">
    <source>
        <dbReference type="EMBL" id="MEN2989010.1"/>
    </source>
</evidence>
<dbReference type="Proteomes" id="UP001413721">
    <property type="component" value="Unassembled WGS sequence"/>
</dbReference>
<dbReference type="PRINTS" id="PR01590">
    <property type="entry name" value="HTHFIS"/>
</dbReference>
<gene>
    <name evidence="9" type="ORF">WG926_11910</name>
</gene>
<dbReference type="Gene3D" id="1.10.10.60">
    <property type="entry name" value="Homeodomain-like"/>
    <property type="match status" value="1"/>
</dbReference>
<dbReference type="InterPro" id="IPR003593">
    <property type="entry name" value="AAA+_ATPase"/>
</dbReference>
<dbReference type="CDD" id="cd00009">
    <property type="entry name" value="AAA"/>
    <property type="match status" value="1"/>
</dbReference>
<evidence type="ECO:0000256" key="1">
    <source>
        <dbReference type="ARBA" id="ARBA00022741"/>
    </source>
</evidence>
<evidence type="ECO:0000256" key="4">
    <source>
        <dbReference type="ARBA" id="ARBA00023015"/>
    </source>
</evidence>
<keyword evidence="5" id="KW-0238">DNA-binding</keyword>
<dbReference type="EMBL" id="JBBKTW010000004">
    <property type="protein sequence ID" value="MEN2989010.1"/>
    <property type="molecule type" value="Genomic_DNA"/>
</dbReference>
<name>A0ABU9YJM3_9PROT</name>
<dbReference type="InterPro" id="IPR025943">
    <property type="entry name" value="Sigma_54_int_dom_ATP-bd_2"/>
</dbReference>
<dbReference type="Pfam" id="PF25601">
    <property type="entry name" value="AAA_lid_14"/>
    <property type="match status" value="1"/>
</dbReference>
<keyword evidence="2" id="KW-0067">ATP-binding</keyword>
<organism evidence="9 10">
    <name type="scientific">Tistrella arctica</name>
    <dbReference type="NCBI Taxonomy" id="3133430"/>
    <lineage>
        <taxon>Bacteria</taxon>
        <taxon>Pseudomonadati</taxon>
        <taxon>Pseudomonadota</taxon>
        <taxon>Alphaproteobacteria</taxon>
        <taxon>Geminicoccales</taxon>
        <taxon>Geminicoccaceae</taxon>
        <taxon>Tistrella</taxon>
    </lineage>
</organism>
<evidence type="ECO:0000256" key="3">
    <source>
        <dbReference type="ARBA" id="ARBA00023012"/>
    </source>
</evidence>
<evidence type="ECO:0000256" key="5">
    <source>
        <dbReference type="ARBA" id="ARBA00023125"/>
    </source>
</evidence>
<feature type="domain" description="Sigma-54 factor interaction" evidence="8">
    <location>
        <begin position="346"/>
        <end position="573"/>
    </location>
</feature>
<accession>A0ABU9YJM3</accession>
<keyword evidence="10" id="KW-1185">Reference proteome</keyword>
<dbReference type="PANTHER" id="PTHR32071">
    <property type="entry name" value="TRANSCRIPTIONAL REGULATORY PROTEIN"/>
    <property type="match status" value="1"/>
</dbReference>
<comment type="caution">
    <text evidence="9">The sequence shown here is derived from an EMBL/GenBank/DDBJ whole genome shotgun (WGS) entry which is preliminary data.</text>
</comment>
<dbReference type="Gene3D" id="3.40.50.300">
    <property type="entry name" value="P-loop containing nucleotide triphosphate hydrolases"/>
    <property type="match status" value="1"/>
</dbReference>
<dbReference type="Pfam" id="PF00158">
    <property type="entry name" value="Sigma54_activat"/>
    <property type="match status" value="1"/>
</dbReference>
<dbReference type="Pfam" id="PF02954">
    <property type="entry name" value="HTH_8"/>
    <property type="match status" value="1"/>
</dbReference>
<dbReference type="Gene3D" id="3.30.450.40">
    <property type="match status" value="1"/>
</dbReference>
<keyword evidence="1" id="KW-0547">Nucleotide-binding</keyword>
<keyword evidence="3" id="KW-0902">Two-component regulatory system</keyword>
<evidence type="ECO:0000256" key="2">
    <source>
        <dbReference type="ARBA" id="ARBA00022840"/>
    </source>
</evidence>
<dbReference type="Pfam" id="PF01590">
    <property type="entry name" value="GAF"/>
    <property type="match status" value="1"/>
</dbReference>
<dbReference type="InterPro" id="IPR002197">
    <property type="entry name" value="HTH_Fis"/>
</dbReference>
<dbReference type="InterPro" id="IPR003018">
    <property type="entry name" value="GAF"/>
</dbReference>
<dbReference type="InterPro" id="IPR027417">
    <property type="entry name" value="P-loop_NTPase"/>
</dbReference>
<dbReference type="RefSeq" id="WP_345937402.1">
    <property type="nucleotide sequence ID" value="NZ_JBBKTW010000004.1"/>
</dbReference>
<proteinExistence type="predicted"/>
<protein>
    <submittedName>
        <fullName evidence="9">Sigma-54-dependent Fis family transcriptional regulator</fullName>
    </submittedName>
</protein>
<dbReference type="InterPro" id="IPR058031">
    <property type="entry name" value="AAA_lid_NorR"/>
</dbReference>
<keyword evidence="7" id="KW-0804">Transcription</keyword>
<dbReference type="InterPro" id="IPR025944">
    <property type="entry name" value="Sigma_54_int_dom_CS"/>
</dbReference>
<dbReference type="PROSITE" id="PS50045">
    <property type="entry name" value="SIGMA54_INTERACT_4"/>
    <property type="match status" value="1"/>
</dbReference>
<dbReference type="PROSITE" id="PS00676">
    <property type="entry name" value="SIGMA54_INTERACT_2"/>
    <property type="match status" value="1"/>
</dbReference>
<keyword evidence="6" id="KW-0010">Activator</keyword>
<evidence type="ECO:0000313" key="10">
    <source>
        <dbReference type="Proteomes" id="UP001413721"/>
    </source>
</evidence>
<reference evidence="9 10" key="1">
    <citation type="submission" date="2024-03" db="EMBL/GenBank/DDBJ databases">
        <title>High-quality draft genome sequencing of Tistrella sp. BH-R2-4.</title>
        <authorList>
            <person name="Dong C."/>
        </authorList>
    </citation>
    <scope>NUCLEOTIDE SEQUENCE [LARGE SCALE GENOMIC DNA]</scope>
    <source>
        <strain evidence="9 10">BH-R2-4</strain>
    </source>
</reference>
<dbReference type="InterPro" id="IPR009057">
    <property type="entry name" value="Homeodomain-like_sf"/>
</dbReference>